<proteinExistence type="predicted"/>
<reference evidence="2" key="1">
    <citation type="submission" date="2023-06" db="EMBL/GenBank/DDBJ databases">
        <title>Genome-scale phylogeny and comparative genomics of the fungal order Sordariales.</title>
        <authorList>
            <consortium name="Lawrence Berkeley National Laboratory"/>
            <person name="Hensen N."/>
            <person name="Bonometti L."/>
            <person name="Westerberg I."/>
            <person name="Brannstrom I.O."/>
            <person name="Guillou S."/>
            <person name="Cros-Aarteil S."/>
            <person name="Calhoun S."/>
            <person name="Haridas S."/>
            <person name="Kuo A."/>
            <person name="Mondo S."/>
            <person name="Pangilinan J."/>
            <person name="Riley R."/>
            <person name="LaButti K."/>
            <person name="Andreopoulos B."/>
            <person name="Lipzen A."/>
            <person name="Chen C."/>
            <person name="Yanf M."/>
            <person name="Daum C."/>
            <person name="Ng V."/>
            <person name="Clum A."/>
            <person name="Steindorff A."/>
            <person name="Ohm R."/>
            <person name="Martin F."/>
            <person name="Silar P."/>
            <person name="Natvig D."/>
            <person name="Lalanne C."/>
            <person name="Gautier V."/>
            <person name="Ament-velasquez S.L."/>
            <person name="Kruys A."/>
            <person name="Hutchinson M.I."/>
            <person name="Powell A.J."/>
            <person name="Barry K."/>
            <person name="Miller A.N."/>
            <person name="Grigoriev I.V."/>
            <person name="Debuchy R."/>
            <person name="Gladieux P."/>
            <person name="Thoren M.H."/>
            <person name="Johannesson H."/>
        </authorList>
    </citation>
    <scope>NUCLEOTIDE SEQUENCE</scope>
    <source>
        <strain evidence="2">SMH3187-1</strain>
    </source>
</reference>
<organism evidence="2 3">
    <name type="scientific">Schizothecium vesticola</name>
    <dbReference type="NCBI Taxonomy" id="314040"/>
    <lineage>
        <taxon>Eukaryota</taxon>
        <taxon>Fungi</taxon>
        <taxon>Dikarya</taxon>
        <taxon>Ascomycota</taxon>
        <taxon>Pezizomycotina</taxon>
        <taxon>Sordariomycetes</taxon>
        <taxon>Sordariomycetidae</taxon>
        <taxon>Sordariales</taxon>
        <taxon>Schizotheciaceae</taxon>
        <taxon>Schizothecium</taxon>
    </lineage>
</organism>
<feature type="region of interest" description="Disordered" evidence="1">
    <location>
        <begin position="1"/>
        <end position="30"/>
    </location>
</feature>
<evidence type="ECO:0000313" key="2">
    <source>
        <dbReference type="EMBL" id="KAK0740093.1"/>
    </source>
</evidence>
<feature type="compositionally biased region" description="Basic residues" evidence="1">
    <location>
        <begin position="1"/>
        <end position="13"/>
    </location>
</feature>
<dbReference type="Proteomes" id="UP001172155">
    <property type="component" value="Unassembled WGS sequence"/>
</dbReference>
<protein>
    <submittedName>
        <fullName evidence="2">Uncharacterized protein</fullName>
    </submittedName>
</protein>
<keyword evidence="3" id="KW-1185">Reference proteome</keyword>
<evidence type="ECO:0000313" key="3">
    <source>
        <dbReference type="Proteomes" id="UP001172155"/>
    </source>
</evidence>
<name>A0AA40BTH9_9PEZI</name>
<accession>A0AA40BTH9</accession>
<evidence type="ECO:0000256" key="1">
    <source>
        <dbReference type="SAM" id="MobiDB-lite"/>
    </source>
</evidence>
<dbReference type="EMBL" id="JAUKUD010000006">
    <property type="protein sequence ID" value="KAK0740093.1"/>
    <property type="molecule type" value="Genomic_DNA"/>
</dbReference>
<comment type="caution">
    <text evidence="2">The sequence shown here is derived from an EMBL/GenBank/DDBJ whole genome shotgun (WGS) entry which is preliminary data.</text>
</comment>
<dbReference type="AlphaFoldDB" id="A0AA40BTH9"/>
<gene>
    <name evidence="2" type="ORF">B0T18DRAFT_417192</name>
</gene>
<sequence>MIRRILRGRRRKPTPATQEPAIPPPYTTPHIISRATTKQAEGNETMPTPSLPPSLPLSPIRVVAAAPPATIAATAKKTSGSIDQAVFQIKSYHGSIHGASAVLDTHTQKLVKIRAMVQHIAPLYGLPTEPVLSKLIALSEVMCRLVTTTQGGEWPLNELHHAMDEVEKVAREFFYSLPLDMSLTQANESSCGAIQINAPICLKLEEPLPGETKLVSRVVEGNQVVDGFQVNSAIFVDSELFLFLFKKLLVVAGPR</sequence>